<organism evidence="3 4">
    <name type="scientific">Nocardioides acrostichi</name>
    <dbReference type="NCBI Taxonomy" id="2784339"/>
    <lineage>
        <taxon>Bacteria</taxon>
        <taxon>Bacillati</taxon>
        <taxon>Actinomycetota</taxon>
        <taxon>Actinomycetes</taxon>
        <taxon>Propionibacteriales</taxon>
        <taxon>Nocardioidaceae</taxon>
        <taxon>Nocardioides</taxon>
    </lineage>
</organism>
<comment type="caution">
    <text evidence="3">The sequence shown here is derived from an EMBL/GenBank/DDBJ whole genome shotgun (WGS) entry which is preliminary data.</text>
</comment>
<keyword evidence="2" id="KW-0732">Signal</keyword>
<gene>
    <name evidence="3" type="ORF">ISG29_00060</name>
</gene>
<evidence type="ECO:0000256" key="2">
    <source>
        <dbReference type="SAM" id="SignalP"/>
    </source>
</evidence>
<dbReference type="AlphaFoldDB" id="A0A930UXS6"/>
<dbReference type="Gene3D" id="3.40.390.10">
    <property type="entry name" value="Collagenase (Catalytic Domain)"/>
    <property type="match status" value="1"/>
</dbReference>
<accession>A0A930UXS6</accession>
<evidence type="ECO:0000313" key="3">
    <source>
        <dbReference type="EMBL" id="MBF4160067.1"/>
    </source>
</evidence>
<protein>
    <recommendedName>
        <fullName evidence="5">IgA peptidase M64</fullName>
    </recommendedName>
</protein>
<dbReference type="InterPro" id="IPR019026">
    <property type="entry name" value="Peptidase_M64_IgA"/>
</dbReference>
<evidence type="ECO:0008006" key="5">
    <source>
        <dbReference type="Google" id="ProtNLM"/>
    </source>
</evidence>
<dbReference type="EMBL" id="JADIVZ010000001">
    <property type="protein sequence ID" value="MBF4160067.1"/>
    <property type="molecule type" value="Genomic_DNA"/>
</dbReference>
<reference evidence="3" key="1">
    <citation type="submission" date="2020-11" db="EMBL/GenBank/DDBJ databases">
        <title>Nocardioides sp. CBS4Y-1, whole genome shotgun sequence.</title>
        <authorList>
            <person name="Tuo L."/>
        </authorList>
    </citation>
    <scope>NUCLEOTIDE SEQUENCE</scope>
    <source>
        <strain evidence="3">CBS4Y-1</strain>
    </source>
</reference>
<feature type="chain" id="PRO_5037503760" description="IgA peptidase M64" evidence="2">
    <location>
        <begin position="30"/>
        <end position="673"/>
    </location>
</feature>
<dbReference type="RefSeq" id="WP_194501344.1">
    <property type="nucleotide sequence ID" value="NZ_JADIVZ010000001.1"/>
</dbReference>
<feature type="region of interest" description="Disordered" evidence="1">
    <location>
        <begin position="570"/>
        <end position="593"/>
    </location>
</feature>
<dbReference type="Proteomes" id="UP000656804">
    <property type="component" value="Unassembled WGS sequence"/>
</dbReference>
<proteinExistence type="predicted"/>
<sequence>MTRSARVLLVLPLACALAALGLGGPRAEAGPVVAGTESPGASSPGTGRQMLTLQLADDGLHVLASSPAARYATTPRGTAPGVSTAAVVVADDAGRTVRRTAAVPLVVRAELPVRPGGRLTGRTMRAGSPVFRVIVPADLEPSRIVVRSDGRRYVAVGADARPSRRVDARRGVTRVDLPGFPLGPMANRLNVVILGDGYTQGQHDAFVRDAADVADSLFATKPYSSYRDSVNVLAGFAVSDEAGADHPAYSSGCSDTSPSPTCCPDSAAGSTASFVSTRYDSTYCSYGIERLLVPTDSERLVNDADLVLPDWDQILVVVNDPEYGGSGGAFATTSRHASGVAVMKHELGHSLLGLDDEYTTYTPGYPPCSDEVGSARESCLPNITDVTDRSSLKWRRWVDDATPVPTSSPRAASVVGLFRGGHYSPDTWYRPCDDCLMRSLGRPMGAVESEQLPLRLFSSESEGGFGLSLVDLGSASPLPSATVGSEVGSPTSFAAKVVSEQPGPATHLTWSVDGTPVVDRVVDTGTKRFTWSPEATGTHTVSLTAVAQPGTLHADDVEATESGLTWTVDVSAGAGGTGEALGPPKGRGKRYARPADARDCSRGSLAVRLGRPAGAARARTMIMKVDGTRTKKITRRFERTVRLPLPDAATRVDVVVRRVSASALTVSRRYDVC</sequence>
<name>A0A930UXS6_9ACTN</name>
<keyword evidence="4" id="KW-1185">Reference proteome</keyword>
<feature type="signal peptide" evidence="2">
    <location>
        <begin position="1"/>
        <end position="29"/>
    </location>
</feature>
<dbReference type="Pfam" id="PF09471">
    <property type="entry name" value="Peptidase_M64"/>
    <property type="match status" value="2"/>
</dbReference>
<evidence type="ECO:0000256" key="1">
    <source>
        <dbReference type="SAM" id="MobiDB-lite"/>
    </source>
</evidence>
<evidence type="ECO:0000313" key="4">
    <source>
        <dbReference type="Proteomes" id="UP000656804"/>
    </source>
</evidence>
<dbReference type="InterPro" id="IPR024079">
    <property type="entry name" value="MetalloPept_cat_dom_sf"/>
</dbReference>
<dbReference type="GO" id="GO:0008237">
    <property type="term" value="F:metallopeptidase activity"/>
    <property type="evidence" value="ECO:0007669"/>
    <property type="project" value="InterPro"/>
</dbReference>